<evidence type="ECO:0000313" key="8">
    <source>
        <dbReference type="Proteomes" id="UP001165653"/>
    </source>
</evidence>
<dbReference type="EMBL" id="JAPDDR010000013">
    <property type="protein sequence ID" value="MCW1916203.1"/>
    <property type="molecule type" value="Genomic_DNA"/>
</dbReference>
<dbReference type="SUPFAM" id="SSF51445">
    <property type="entry name" value="(Trans)glycosidases"/>
    <property type="match status" value="1"/>
</dbReference>
<evidence type="ECO:0000313" key="7">
    <source>
        <dbReference type="EMBL" id="MCW1916203.1"/>
    </source>
</evidence>
<dbReference type="InterPro" id="IPR017853">
    <property type="entry name" value="GH"/>
</dbReference>
<feature type="chain" id="PRO_5047411718" evidence="5">
    <location>
        <begin position="21"/>
        <end position="544"/>
    </location>
</feature>
<evidence type="ECO:0000259" key="6">
    <source>
        <dbReference type="Pfam" id="PF00150"/>
    </source>
</evidence>
<dbReference type="PANTHER" id="PTHR34142">
    <property type="entry name" value="ENDO-BETA-1,4-GLUCANASE A"/>
    <property type="match status" value="1"/>
</dbReference>
<feature type="region of interest" description="Disordered" evidence="4">
    <location>
        <begin position="122"/>
        <end position="145"/>
    </location>
</feature>
<dbReference type="InterPro" id="IPR018087">
    <property type="entry name" value="Glyco_hydro_5_CS"/>
</dbReference>
<comment type="caution">
    <text evidence="7">The sequence shown here is derived from an EMBL/GenBank/DDBJ whole genome shotgun (WGS) entry which is preliminary data.</text>
</comment>
<evidence type="ECO:0000256" key="2">
    <source>
        <dbReference type="ARBA" id="ARBA00023295"/>
    </source>
</evidence>
<dbReference type="GO" id="GO:0016787">
    <property type="term" value="F:hydrolase activity"/>
    <property type="evidence" value="ECO:0007669"/>
    <property type="project" value="UniProtKB-KW"/>
</dbReference>
<dbReference type="Pfam" id="PF00150">
    <property type="entry name" value="Cellulase"/>
    <property type="match status" value="1"/>
</dbReference>
<feature type="signal peptide" evidence="5">
    <location>
        <begin position="1"/>
        <end position="20"/>
    </location>
</feature>
<keyword evidence="5" id="KW-0732">Signal</keyword>
<dbReference type="Gene3D" id="3.20.20.80">
    <property type="entry name" value="Glycosidases"/>
    <property type="match status" value="1"/>
</dbReference>
<protein>
    <submittedName>
        <fullName evidence="7">Glycoside hydrolase family 5 protein</fullName>
    </submittedName>
</protein>
<evidence type="ECO:0000256" key="5">
    <source>
        <dbReference type="SAM" id="SignalP"/>
    </source>
</evidence>
<evidence type="ECO:0000256" key="4">
    <source>
        <dbReference type="SAM" id="MobiDB-lite"/>
    </source>
</evidence>
<dbReference type="PROSITE" id="PS00659">
    <property type="entry name" value="GLYCOSYL_HYDROL_F5"/>
    <property type="match status" value="1"/>
</dbReference>
<accession>A0ABT3G8M9</accession>
<keyword evidence="2 3" id="KW-0326">Glycosidase</keyword>
<comment type="similarity">
    <text evidence="3">Belongs to the glycosyl hydrolase 5 (cellulase A) family.</text>
</comment>
<evidence type="ECO:0000256" key="1">
    <source>
        <dbReference type="ARBA" id="ARBA00022801"/>
    </source>
</evidence>
<organism evidence="7 8">
    <name type="scientific">Luteolibacter rhizosphaerae</name>
    <dbReference type="NCBI Taxonomy" id="2989719"/>
    <lineage>
        <taxon>Bacteria</taxon>
        <taxon>Pseudomonadati</taxon>
        <taxon>Verrucomicrobiota</taxon>
        <taxon>Verrucomicrobiia</taxon>
        <taxon>Verrucomicrobiales</taxon>
        <taxon>Verrucomicrobiaceae</taxon>
        <taxon>Luteolibacter</taxon>
    </lineage>
</organism>
<dbReference type="Proteomes" id="UP001165653">
    <property type="component" value="Unassembled WGS sequence"/>
</dbReference>
<dbReference type="InterPro" id="IPR001547">
    <property type="entry name" value="Glyco_hydro_5"/>
</dbReference>
<reference evidence="7" key="1">
    <citation type="submission" date="2022-10" db="EMBL/GenBank/DDBJ databases">
        <title>Luteolibacter sp. GHJ8, whole genome shotgun sequencing project.</title>
        <authorList>
            <person name="Zhao G."/>
            <person name="Shen L."/>
        </authorList>
    </citation>
    <scope>NUCLEOTIDE SEQUENCE</scope>
    <source>
        <strain evidence="7">GHJ8</strain>
    </source>
</reference>
<proteinExistence type="inferred from homology"/>
<dbReference type="PANTHER" id="PTHR34142:SF1">
    <property type="entry name" value="GLYCOSIDE HYDROLASE FAMILY 5 DOMAIN-CONTAINING PROTEIN"/>
    <property type="match status" value="1"/>
</dbReference>
<feature type="compositionally biased region" description="Polar residues" evidence="4">
    <location>
        <begin position="131"/>
        <end position="145"/>
    </location>
</feature>
<keyword evidence="8" id="KW-1185">Reference proteome</keyword>
<keyword evidence="1 3" id="KW-0378">Hydrolase</keyword>
<evidence type="ECO:0000256" key="3">
    <source>
        <dbReference type="RuleBase" id="RU361153"/>
    </source>
</evidence>
<sequence length="544" mass="60667">MMRFLLPLLSAAVLAAPARAVEPAGLLANGDFETLTERGNAAGWPVTADITLEKEGTNHFMRLKCLRPFSKVMVHREVAVEPGMEAFALNYKVRHQDIKRGKENWHDGRIMMNFKSAALQQVDPSPKHPSFSGTQKDWQERSQQFRVPPGAKKLEMIFTLFEPESGSLDLDDIKLVKIPLAEIEKAEADAKKKEQERIAALPKPKAQVPVPAADKLPKPLKVAGNRLVTPDGKEVWLQGLAIPSMEWSAGGENILKSIEVGIGQWKANCIRLCLGEKFWAGSGPYQKDGGMAYRQLVEDAVNAVAGKGAYIVLDLHAYRAPQQIHAEFWKDVATRYKDHPAVIFELMNEPHDIPWEVWQKGGPVTDKKKGGDALAENQQELVSFQSIGMQGLVDVIRATGAKNLIIAGGLDWGYDLSGVLAGHALEDKVGNGIMYSSHVYPWKSDWQGKFLAIAEKYPIFVGEVGADTQRMEFIPPERHEDPATWVPDMLGVIQKHRLNWTAWSFHPKATPRVLLDWDYTPTPFWGVPVKQALAGEKFETKRLR</sequence>
<dbReference type="Gene3D" id="2.60.120.260">
    <property type="entry name" value="Galactose-binding domain-like"/>
    <property type="match status" value="1"/>
</dbReference>
<feature type="domain" description="Glycoside hydrolase family 5" evidence="6">
    <location>
        <begin position="231"/>
        <end position="508"/>
    </location>
</feature>
<gene>
    <name evidence="7" type="ORF">OJ996_21615</name>
</gene>
<name>A0ABT3G8M9_9BACT</name>